<dbReference type="SUPFAM" id="SSF49265">
    <property type="entry name" value="Fibronectin type III"/>
    <property type="match status" value="3"/>
</dbReference>
<comment type="caution">
    <text evidence="3">The sequence shown here is derived from an EMBL/GenBank/DDBJ whole genome shotgun (WGS) entry which is preliminary data.</text>
</comment>
<proteinExistence type="predicted"/>
<reference evidence="3 4" key="1">
    <citation type="submission" date="2018-05" db="EMBL/GenBank/DDBJ databases">
        <title>Chitinophaga sp. K3CV102501T nov., isolated from isolated from a monsoon evergreen broad-leaved forest soil.</title>
        <authorList>
            <person name="Lv Y."/>
        </authorList>
    </citation>
    <scope>NUCLEOTIDE SEQUENCE [LARGE SCALE GENOMIC DNA]</scope>
    <source>
        <strain evidence="3 4">GDMCC 1.1325</strain>
    </source>
</reference>
<name>A0A365XTT2_9BACT</name>
<dbReference type="SMART" id="SM00060">
    <property type="entry name" value="FN3"/>
    <property type="match status" value="4"/>
</dbReference>
<dbReference type="EMBL" id="QFFJ01000002">
    <property type="protein sequence ID" value="RBL89431.1"/>
    <property type="molecule type" value="Genomic_DNA"/>
</dbReference>
<keyword evidence="4" id="KW-1185">Reference proteome</keyword>
<feature type="domain" description="Fibronectin type-III" evidence="2">
    <location>
        <begin position="614"/>
        <end position="701"/>
    </location>
</feature>
<evidence type="ECO:0000256" key="1">
    <source>
        <dbReference type="SAM" id="SignalP"/>
    </source>
</evidence>
<organism evidence="3 4">
    <name type="scientific">Chitinophaga flava</name>
    <dbReference type="NCBI Taxonomy" id="2259036"/>
    <lineage>
        <taxon>Bacteria</taxon>
        <taxon>Pseudomonadati</taxon>
        <taxon>Bacteroidota</taxon>
        <taxon>Chitinophagia</taxon>
        <taxon>Chitinophagales</taxon>
        <taxon>Chitinophagaceae</taxon>
        <taxon>Chitinophaga</taxon>
    </lineage>
</organism>
<dbReference type="PROSITE" id="PS50853">
    <property type="entry name" value="FN3"/>
    <property type="match status" value="1"/>
</dbReference>
<protein>
    <recommendedName>
        <fullName evidence="2">Fibronectin type-III domain-containing protein</fullName>
    </recommendedName>
</protein>
<dbReference type="RefSeq" id="WP_113618175.1">
    <property type="nucleotide sequence ID" value="NZ_QFFJ01000002.1"/>
</dbReference>
<dbReference type="InterPro" id="IPR036116">
    <property type="entry name" value="FN3_sf"/>
</dbReference>
<dbReference type="OrthoDB" id="923194at2"/>
<dbReference type="InterPro" id="IPR013783">
    <property type="entry name" value="Ig-like_fold"/>
</dbReference>
<evidence type="ECO:0000313" key="3">
    <source>
        <dbReference type="EMBL" id="RBL89431.1"/>
    </source>
</evidence>
<gene>
    <name evidence="3" type="ORF">DF182_23215</name>
</gene>
<evidence type="ECO:0000259" key="2">
    <source>
        <dbReference type="PROSITE" id="PS50853"/>
    </source>
</evidence>
<evidence type="ECO:0000313" key="4">
    <source>
        <dbReference type="Proteomes" id="UP000253410"/>
    </source>
</evidence>
<dbReference type="InterPro" id="IPR003961">
    <property type="entry name" value="FN3_dom"/>
</dbReference>
<keyword evidence="1" id="KW-0732">Signal</keyword>
<feature type="signal peptide" evidence="1">
    <location>
        <begin position="1"/>
        <end position="21"/>
    </location>
</feature>
<sequence>MPLKYTLTFAIFLSLCIPAQAQQKATSKPERPAILLKARAQEHRILLRWAVNQPAAWKLANQYGFMIERYTVLKNGHAYTVKDGVEKVLLTKAPLKPYPLEKWADIMKRSDDAAVIAQGLYGESFTVTGGKQDMATIVNMSNEQEQRFSFSLLAADRNFEAAQMAGWGYVDNTANPDEKYVYRIYTVVPATKMKIDTAGVFIGIKDFQPLPQPKDLYGNFGDKTVMLSWNYRLLKDVYSSYYIERSTDGTHFTKLSDLPVINLNENDARTPSRMFYTDTLQENNQQYYYRVTGLTSFGESGPPSAVTSGSGKQMLAYVPNIKAAGIINESSATLEWEFAKEGETLIDHFELDQSADATQGSYKTINNKIKSVQRKITVNSLMPVNYFIITAVDKNGNKRSSFPYLVQPVDSVPPATPADLTAVIDSAGHVTLKWKDNTEPDLKGYVILKSNLKNEEAAVLNEEPVTIAQFRDSVGLRSLNSKVYYAVMALDQRLNRSKPTPFVEVTKPDKIPPVSPVFKGYDANDGHITLSWINSSSADVATHKLYRKNADSVQAPWILVKEFPGKETAGYTDGQVVNGQTYLYNIVAVDNSNNVSLPAPTLTVTVFTAAVTPAVKNLQAAANRTEKRIEVSWGYNNNEVVEYQVYKAVNKGAVTLWKVVNANIQLLNDTEIFANNNYRYAVRAVLKNGRMSKWTEVKVAY</sequence>
<accession>A0A365XTT2</accession>
<dbReference type="AlphaFoldDB" id="A0A365XTT2"/>
<dbReference type="Proteomes" id="UP000253410">
    <property type="component" value="Unassembled WGS sequence"/>
</dbReference>
<feature type="chain" id="PRO_5016578108" description="Fibronectin type-III domain-containing protein" evidence="1">
    <location>
        <begin position="22"/>
        <end position="701"/>
    </location>
</feature>
<dbReference type="Gene3D" id="2.60.40.10">
    <property type="entry name" value="Immunoglobulins"/>
    <property type="match status" value="4"/>
</dbReference>